<evidence type="ECO:0000313" key="2">
    <source>
        <dbReference type="EMBL" id="KAH0455972.1"/>
    </source>
</evidence>
<keyword evidence="3" id="KW-1185">Reference proteome</keyword>
<accession>A0AAV7GKJ4</accession>
<evidence type="ECO:0000313" key="3">
    <source>
        <dbReference type="Proteomes" id="UP000775213"/>
    </source>
</evidence>
<feature type="compositionally biased region" description="Basic and acidic residues" evidence="1">
    <location>
        <begin position="117"/>
        <end position="132"/>
    </location>
</feature>
<dbReference type="EMBL" id="JAGFBR010000014">
    <property type="protein sequence ID" value="KAH0455972.1"/>
    <property type="molecule type" value="Genomic_DNA"/>
</dbReference>
<feature type="region of interest" description="Disordered" evidence="1">
    <location>
        <begin position="96"/>
        <end position="136"/>
    </location>
</feature>
<protein>
    <submittedName>
        <fullName evidence="2">Uncharacterized protein</fullName>
    </submittedName>
</protein>
<dbReference type="Proteomes" id="UP000775213">
    <property type="component" value="Unassembled WGS sequence"/>
</dbReference>
<reference evidence="2 3" key="1">
    <citation type="journal article" date="2021" name="Hortic Res">
        <title>Chromosome-scale assembly of the Dendrobium chrysotoxum genome enhances the understanding of orchid evolution.</title>
        <authorList>
            <person name="Zhang Y."/>
            <person name="Zhang G.Q."/>
            <person name="Zhang D."/>
            <person name="Liu X.D."/>
            <person name="Xu X.Y."/>
            <person name="Sun W.H."/>
            <person name="Yu X."/>
            <person name="Zhu X."/>
            <person name="Wang Z.W."/>
            <person name="Zhao X."/>
            <person name="Zhong W.Y."/>
            <person name="Chen H."/>
            <person name="Yin W.L."/>
            <person name="Huang T."/>
            <person name="Niu S.C."/>
            <person name="Liu Z.J."/>
        </authorList>
    </citation>
    <scope>NUCLEOTIDE SEQUENCE [LARGE SCALE GENOMIC DNA]</scope>
    <source>
        <strain evidence="2">Lindl</strain>
    </source>
</reference>
<dbReference type="AlphaFoldDB" id="A0AAV7GKJ4"/>
<name>A0AAV7GKJ4_DENCH</name>
<proteinExistence type="predicted"/>
<organism evidence="2 3">
    <name type="scientific">Dendrobium chrysotoxum</name>
    <name type="common">Orchid</name>
    <dbReference type="NCBI Taxonomy" id="161865"/>
    <lineage>
        <taxon>Eukaryota</taxon>
        <taxon>Viridiplantae</taxon>
        <taxon>Streptophyta</taxon>
        <taxon>Embryophyta</taxon>
        <taxon>Tracheophyta</taxon>
        <taxon>Spermatophyta</taxon>
        <taxon>Magnoliopsida</taxon>
        <taxon>Liliopsida</taxon>
        <taxon>Asparagales</taxon>
        <taxon>Orchidaceae</taxon>
        <taxon>Epidendroideae</taxon>
        <taxon>Malaxideae</taxon>
        <taxon>Dendrobiinae</taxon>
        <taxon>Dendrobium</taxon>
    </lineage>
</organism>
<evidence type="ECO:0000256" key="1">
    <source>
        <dbReference type="SAM" id="MobiDB-lite"/>
    </source>
</evidence>
<sequence length="174" mass="19597">MQTPMSFSKELIMKLQMIHSGTCQQQQSAYLQQLVNHECQKELGIESSIKGWSIELNVLHQGYVRIVVKVMSIPGNSIRGTRSSLILVDPCHSARNTVPNDPADKGNGQEVKKSKHEPKQLDFTETGKEKNPLQRGFLKPFKDTSYNLPNLAWPCSGLQAVLINDIFHKRVSLK</sequence>
<comment type="caution">
    <text evidence="2">The sequence shown here is derived from an EMBL/GenBank/DDBJ whole genome shotgun (WGS) entry which is preliminary data.</text>
</comment>
<gene>
    <name evidence="2" type="ORF">IEQ34_016004</name>
</gene>